<feature type="transmembrane region" description="Helical" evidence="8">
    <location>
        <begin position="480"/>
        <end position="502"/>
    </location>
</feature>
<feature type="transmembrane region" description="Helical" evidence="8">
    <location>
        <begin position="868"/>
        <end position="887"/>
    </location>
</feature>
<feature type="transmembrane region" description="Helical" evidence="8">
    <location>
        <begin position="1007"/>
        <end position="1033"/>
    </location>
</feature>
<keyword evidence="6 8" id="KW-1133">Transmembrane helix</keyword>
<evidence type="ECO:0000256" key="8">
    <source>
        <dbReference type="SAM" id="Phobius"/>
    </source>
</evidence>
<dbReference type="SUPFAM" id="SSF82693">
    <property type="entry name" value="Multidrug efflux transporter AcrB pore domain, PN1, PN2, PC1 and PC2 subdomains"/>
    <property type="match status" value="2"/>
</dbReference>
<proteinExistence type="inferred from homology"/>
<evidence type="ECO:0000256" key="3">
    <source>
        <dbReference type="ARBA" id="ARBA00022448"/>
    </source>
</evidence>
<dbReference type="Gene3D" id="3.30.70.1320">
    <property type="entry name" value="Multidrug efflux transporter AcrB pore domain like"/>
    <property type="match status" value="1"/>
</dbReference>
<dbReference type="KEGG" id="mfn:Ga0123462_0081"/>
<dbReference type="InterPro" id="IPR001036">
    <property type="entry name" value="Acrflvin-R"/>
</dbReference>
<accession>A0A2K8L0X2</accession>
<dbReference type="SUPFAM" id="SSF82866">
    <property type="entry name" value="Multidrug efflux transporter AcrB transmembrane domain"/>
    <property type="match status" value="2"/>
</dbReference>
<dbReference type="InterPro" id="IPR004763">
    <property type="entry name" value="CusA-like"/>
</dbReference>
<evidence type="ECO:0000256" key="1">
    <source>
        <dbReference type="ARBA" id="ARBA00004651"/>
    </source>
</evidence>
<dbReference type="Gene3D" id="1.20.1640.10">
    <property type="entry name" value="Multidrug efflux transporter AcrB transmembrane domain"/>
    <property type="match status" value="2"/>
</dbReference>
<feature type="transmembrane region" description="Helical" evidence="8">
    <location>
        <begin position="363"/>
        <end position="384"/>
    </location>
</feature>
<dbReference type="GO" id="GO:0042910">
    <property type="term" value="F:xenobiotic transmembrane transporter activity"/>
    <property type="evidence" value="ECO:0007669"/>
    <property type="project" value="TreeGrafter"/>
</dbReference>
<evidence type="ECO:0000256" key="5">
    <source>
        <dbReference type="ARBA" id="ARBA00022692"/>
    </source>
</evidence>
<feature type="transmembrane region" description="Helical" evidence="8">
    <location>
        <begin position="920"/>
        <end position="944"/>
    </location>
</feature>
<comment type="subcellular location">
    <subcellularLocation>
        <location evidence="1">Cell membrane</location>
        <topology evidence="1">Multi-pass membrane protein</topology>
    </subcellularLocation>
</comment>
<evidence type="ECO:0000256" key="2">
    <source>
        <dbReference type="ARBA" id="ARBA00010942"/>
    </source>
</evidence>
<organism evidence="9 10">
    <name type="scientific">Mariprofundus ferrinatatus</name>
    <dbReference type="NCBI Taxonomy" id="1921087"/>
    <lineage>
        <taxon>Bacteria</taxon>
        <taxon>Pseudomonadati</taxon>
        <taxon>Pseudomonadota</taxon>
        <taxon>Candidatius Mariprofundia</taxon>
        <taxon>Mariprofundales</taxon>
        <taxon>Mariprofundaceae</taxon>
        <taxon>Mariprofundus</taxon>
    </lineage>
</organism>
<dbReference type="GO" id="GO:0008324">
    <property type="term" value="F:monoatomic cation transmembrane transporter activity"/>
    <property type="evidence" value="ECO:0007669"/>
    <property type="project" value="InterPro"/>
</dbReference>
<dbReference type="Gene3D" id="3.30.70.1440">
    <property type="entry name" value="Multidrug efflux transporter AcrB pore domain"/>
    <property type="match status" value="1"/>
</dbReference>
<keyword evidence="7 8" id="KW-0472">Membrane</keyword>
<dbReference type="OrthoDB" id="9176633at2"/>
<keyword evidence="4" id="KW-1003">Cell membrane</keyword>
<dbReference type="EMBL" id="CP018800">
    <property type="protein sequence ID" value="ATX80960.1"/>
    <property type="molecule type" value="Genomic_DNA"/>
</dbReference>
<sequence>MIRKCIEASIRNRFLVLAVTVIVAVAGIQAMRATPLDAIPDLSDVQVIVFTDYAGQAPQVVEDQVTYPLTTAMLSVPNTKVVRGYSFFGFSMVYVIFEDNTDMYWARARVLENLNFSRDRLPPSVSPRLGPDATGVGWIYEYALVDRSGHLDLAQLRSLQDWYMRYPLQTVEGVAEVASIGGFVKQYQVEVDPDALAAFNIPLSRVKQAIARSNNDVGGRLIEMGETEYMVRGLGYIRSIADLEITPIGVDEHGTAIFLRQVANIHLGPELRRGAADLNGEGEVAGGVVVMRYGENAKATIEKVRLKLDELAKGLPEGVEIVPVYDRGALIERAVDNLSEKLIEESIVVALVCLLFLMHARSALVAIVSLPVGILMAFLMMQWQGISANIMSLGGIAIAIGAMIDGAIVMIENAHRHLERAGEDISASARWGAVLASTKEVGPALFFSLLIITVSFLPVFTLQAQEGRLFSPLAFTKTYAMGAAALLAVTLVPVLMGLFIRGRIPAEARNPLNRLLQKMHTPLLDLAVSARSLTVVLALLLLAVTAYPVMKIGSEFMPPLDEGDILYMPTTFPGISITKARELLQQTDRILKTFPEVESVFGKVGRAETATDPAPLSMLETTIRLKPKEAWPDPDKTTRQLMGEMDAATQLPGLANAWTYPVKTRIDMLSTGIKTPIGIKVSGADLETLERVAGNIEQVLKRHPDTLSAFADKAAGGYYLDFNIRRDEAARYGLTVGDVQDVISSAIGGMNVTTTIEGLERYPVNVRYPRELRDNLQSLKRVLVPTPTGAQVPLSLVADLQLGRGPPSIKTENARPNAWVYVDIKTSDIGGFVQEAKQMVNEQVKVPVGYTISWSGQFEYMERAAARLQIVVPATVVIIFLLLWLNFRNLLAPVVVMLSIPFALIGGFWLVWWLGYNLSVAVAVGFIALAGVAAEIGVLVLTFIDHAIDSRRSETGAPLNQKALWQAVQEGVGKRVRPIAMTATAVIAALLPIMWGAGSGSDVMQRIAAPMIGGMVTTTLLCLVVLPVVYGLLLQWQDRASIDPDDR</sequence>
<dbReference type="InterPro" id="IPR027463">
    <property type="entry name" value="AcrB_DN_DC_subdom"/>
</dbReference>
<keyword evidence="5 8" id="KW-0812">Transmembrane</keyword>
<dbReference type="Proteomes" id="UP000231637">
    <property type="component" value="Chromosome"/>
</dbReference>
<keyword evidence="10" id="KW-1185">Reference proteome</keyword>
<dbReference type="PANTHER" id="PTHR32063">
    <property type="match status" value="1"/>
</dbReference>
<gene>
    <name evidence="9" type="ORF">Ga0123462_0081</name>
</gene>
<protein>
    <submittedName>
        <fullName evidence="9">Cu(I)/Ag(I) efflux system membrane protein CusA/SilA</fullName>
    </submittedName>
</protein>
<dbReference type="PANTHER" id="PTHR32063:SF19">
    <property type="entry name" value="CATION EFFLUX SYSTEM PROTEIN CUSA"/>
    <property type="match status" value="1"/>
</dbReference>
<evidence type="ECO:0000313" key="10">
    <source>
        <dbReference type="Proteomes" id="UP000231637"/>
    </source>
</evidence>
<dbReference type="GO" id="GO:0005886">
    <property type="term" value="C:plasma membrane"/>
    <property type="evidence" value="ECO:0007669"/>
    <property type="project" value="UniProtKB-SubCell"/>
</dbReference>
<dbReference type="Gene3D" id="3.30.2090.10">
    <property type="entry name" value="Multidrug efflux transporter AcrB TolC docking domain, DN and DC subdomains"/>
    <property type="match status" value="2"/>
</dbReference>
<feature type="transmembrane region" description="Helical" evidence="8">
    <location>
        <begin position="390"/>
        <end position="411"/>
    </location>
</feature>
<evidence type="ECO:0000256" key="6">
    <source>
        <dbReference type="ARBA" id="ARBA00022989"/>
    </source>
</evidence>
<feature type="transmembrane region" description="Helical" evidence="8">
    <location>
        <begin position="894"/>
        <end position="914"/>
    </location>
</feature>
<dbReference type="PRINTS" id="PR00702">
    <property type="entry name" value="ACRIFLAVINRP"/>
</dbReference>
<evidence type="ECO:0000256" key="7">
    <source>
        <dbReference type="ARBA" id="ARBA00023136"/>
    </source>
</evidence>
<dbReference type="Gene3D" id="3.30.70.1430">
    <property type="entry name" value="Multidrug efflux transporter AcrB pore domain"/>
    <property type="match status" value="2"/>
</dbReference>
<reference evidence="9 10" key="1">
    <citation type="submission" date="2016-12" db="EMBL/GenBank/DDBJ databases">
        <title>Isolation and genomic insights into novel planktonic Zetaproteobacteria from stratified waters of the Chesapeake Bay.</title>
        <authorList>
            <person name="McAllister S.M."/>
            <person name="Kato S."/>
            <person name="Chan C.S."/>
            <person name="Chiu B.K."/>
            <person name="Field E.K."/>
        </authorList>
    </citation>
    <scope>NUCLEOTIDE SEQUENCE [LARGE SCALE GENOMIC DNA]</scope>
    <source>
        <strain evidence="9 10">CP-8</strain>
    </source>
</reference>
<feature type="transmembrane region" description="Helical" evidence="8">
    <location>
        <begin position="523"/>
        <end position="550"/>
    </location>
</feature>
<dbReference type="RefSeq" id="WP_100264493.1">
    <property type="nucleotide sequence ID" value="NZ_CP018800.1"/>
</dbReference>
<feature type="transmembrane region" description="Helical" evidence="8">
    <location>
        <begin position="979"/>
        <end position="995"/>
    </location>
</feature>
<evidence type="ECO:0000256" key="4">
    <source>
        <dbReference type="ARBA" id="ARBA00022475"/>
    </source>
</evidence>
<name>A0A2K8L0X2_9PROT</name>
<keyword evidence="3" id="KW-0813">Transport</keyword>
<dbReference type="AlphaFoldDB" id="A0A2K8L0X2"/>
<comment type="similarity">
    <text evidence="2">Belongs to the resistance-nodulation-cell division (RND) (TC 2.A.6) family.</text>
</comment>
<dbReference type="Pfam" id="PF00873">
    <property type="entry name" value="ACR_tran"/>
    <property type="match status" value="1"/>
</dbReference>
<feature type="transmembrane region" description="Helical" evidence="8">
    <location>
        <begin position="441"/>
        <end position="460"/>
    </location>
</feature>
<dbReference type="NCBIfam" id="TIGR00914">
    <property type="entry name" value="2A0601"/>
    <property type="match status" value="1"/>
</dbReference>
<evidence type="ECO:0000313" key="9">
    <source>
        <dbReference type="EMBL" id="ATX80960.1"/>
    </source>
</evidence>
<dbReference type="SUPFAM" id="SSF82714">
    <property type="entry name" value="Multidrug efflux transporter AcrB TolC docking domain, DN and DC subdomains"/>
    <property type="match status" value="2"/>
</dbReference>